<reference evidence="1 3" key="1">
    <citation type="submission" date="2017-09" db="EMBL/GenBank/DDBJ databases">
        <authorList>
            <person name="Thomas P."/>
            <person name="Seyboldt C."/>
        </authorList>
    </citation>
    <scope>NUCLEOTIDE SEQUENCE [LARGE SCALE GENOMIC DNA]</scope>
    <source>
        <strain evidence="1 3">DSM 7534</strain>
    </source>
</reference>
<evidence type="ECO:0000313" key="2">
    <source>
        <dbReference type="EMBL" id="USR99560.1"/>
    </source>
</evidence>
<accession>A0A9N7PJL8</accession>
<dbReference type="GeneID" id="303559112"/>
<evidence type="ECO:0000313" key="4">
    <source>
        <dbReference type="Proteomes" id="UP001055437"/>
    </source>
</evidence>
<dbReference type="KEGG" id="csep:CP523_00290"/>
<dbReference type="OrthoDB" id="1906601at2"/>
<sequence length="215" mass="24959">MKKKSIILTTLLIILTFCFSIVAIYKHYFYPNIEVKSINSEAIIDNKKLLAKFFPNKLNLSLSEISLESKVNFTEEELTDLFISVVNEIPDLKNNVTGLKVNINNNKLYIFINFKYNNLPLQIKTIFMPYSENGEGIFHFQEGKIGFINIEKDTFFKYLEDTSIIQFDKKQGNVIISFVNTDILEITDISTNENNLDILFKAHLNLFKSKKDNDF</sequence>
<dbReference type="EMBL" id="CP023671">
    <property type="protein sequence ID" value="AYE32997.1"/>
    <property type="molecule type" value="Genomic_DNA"/>
</dbReference>
<dbReference type="AlphaFoldDB" id="A0A9N7PJL8"/>
<proteinExistence type="predicted"/>
<protein>
    <submittedName>
        <fullName evidence="1">Uncharacterized protein</fullName>
    </submittedName>
</protein>
<organism evidence="1 3">
    <name type="scientific">Clostridium septicum</name>
    <dbReference type="NCBI Taxonomy" id="1504"/>
    <lineage>
        <taxon>Bacteria</taxon>
        <taxon>Bacillati</taxon>
        <taxon>Bacillota</taxon>
        <taxon>Clostridia</taxon>
        <taxon>Eubacteriales</taxon>
        <taxon>Clostridiaceae</taxon>
        <taxon>Clostridium</taxon>
    </lineage>
</organism>
<name>A0A9N7PJL8_CLOSE</name>
<keyword evidence="4" id="KW-1185">Reference proteome</keyword>
<evidence type="ECO:0000313" key="3">
    <source>
        <dbReference type="Proteomes" id="UP000280586"/>
    </source>
</evidence>
<gene>
    <name evidence="1" type="ORF">CP523_00290</name>
    <name evidence="2" type="ORF">NH397_08570</name>
</gene>
<dbReference type="Proteomes" id="UP001055437">
    <property type="component" value="Chromosome"/>
</dbReference>
<dbReference type="Proteomes" id="UP000280586">
    <property type="component" value="Chromosome"/>
</dbReference>
<reference evidence="2" key="2">
    <citation type="submission" date="2022-06" db="EMBL/GenBank/DDBJ databases">
        <authorList>
            <person name="Holder M.E."/>
            <person name="Ajami N.J."/>
            <person name="Petrosino J.F."/>
        </authorList>
    </citation>
    <scope>NUCLEOTIDE SEQUENCE</scope>
    <source>
        <strain evidence="2">RMA 8861</strain>
    </source>
</reference>
<dbReference type="RefSeq" id="WP_066677358.1">
    <property type="nucleotide sequence ID" value="NZ_CABMIZ010000026.1"/>
</dbReference>
<evidence type="ECO:0000313" key="1">
    <source>
        <dbReference type="EMBL" id="AYE32997.1"/>
    </source>
</evidence>
<dbReference type="EMBL" id="CP099799">
    <property type="protein sequence ID" value="USR99560.1"/>
    <property type="molecule type" value="Genomic_DNA"/>
</dbReference>